<dbReference type="EMBL" id="LNZH02000194">
    <property type="protein sequence ID" value="OCB87184.1"/>
    <property type="molecule type" value="Genomic_DNA"/>
</dbReference>
<evidence type="ECO:0008006" key="3">
    <source>
        <dbReference type="Google" id="ProtNLM"/>
    </source>
</evidence>
<reference evidence="1" key="1">
    <citation type="submission" date="2016-06" db="EMBL/GenBank/DDBJ databases">
        <title>Draft Genome sequence of the fungus Inonotus baumii.</title>
        <authorList>
            <person name="Zhu H."/>
            <person name="Lin W."/>
        </authorList>
    </citation>
    <scope>NUCLEOTIDE SEQUENCE</scope>
    <source>
        <strain evidence="1">821</strain>
    </source>
</reference>
<proteinExistence type="predicted"/>
<dbReference type="AlphaFoldDB" id="A0A9Q5NB85"/>
<keyword evidence="2" id="KW-1185">Reference proteome</keyword>
<gene>
    <name evidence="1" type="ORF">A7U60_g5700</name>
</gene>
<evidence type="ECO:0000313" key="2">
    <source>
        <dbReference type="Proteomes" id="UP000757232"/>
    </source>
</evidence>
<evidence type="ECO:0000313" key="1">
    <source>
        <dbReference type="EMBL" id="OCB87184.1"/>
    </source>
</evidence>
<dbReference type="Proteomes" id="UP000757232">
    <property type="component" value="Unassembled WGS sequence"/>
</dbReference>
<comment type="caution">
    <text evidence="1">The sequence shown here is derived from an EMBL/GenBank/DDBJ whole genome shotgun (WGS) entry which is preliminary data.</text>
</comment>
<dbReference type="Gene3D" id="3.40.630.30">
    <property type="match status" value="1"/>
</dbReference>
<organism evidence="1 2">
    <name type="scientific">Sanghuangporus baumii</name>
    <name type="common">Phellinus baumii</name>
    <dbReference type="NCBI Taxonomy" id="108892"/>
    <lineage>
        <taxon>Eukaryota</taxon>
        <taxon>Fungi</taxon>
        <taxon>Dikarya</taxon>
        <taxon>Basidiomycota</taxon>
        <taxon>Agaricomycotina</taxon>
        <taxon>Agaricomycetes</taxon>
        <taxon>Hymenochaetales</taxon>
        <taxon>Hymenochaetaceae</taxon>
        <taxon>Sanghuangporus</taxon>
    </lineage>
</organism>
<protein>
    <recommendedName>
        <fullName evidence="3">N-acetyltransferase domain-containing protein</fullName>
    </recommendedName>
</protein>
<name>A0A9Q5NB85_SANBA</name>
<accession>A0A9Q5NB85</accession>
<sequence length="187" mass="20937">MRAHRHLNVRPASIADSAEIARVCLLTAYQGQSAETFVRHPKLPAQVQALPYLHLPSGFAFVLVETTEHLESDSGLENIVGYVVGTAETAQFEREINASWWPTLRAKYPKDLVGTPLDRYFVGLMHKGPRLSPAGSGTAHIHVNVIGKYKKHGCDRLLVDVALQHLWKKEKQCSDRTCRSITQTPRF</sequence>
<dbReference type="OrthoDB" id="9975416at2759"/>